<keyword evidence="1" id="KW-0472">Membrane</keyword>
<name>A0A1J1J566_9DIPT</name>
<dbReference type="AlphaFoldDB" id="A0A1J1J566"/>
<gene>
    <name evidence="2" type="ORF">CLUMA_CG019955</name>
</gene>
<feature type="transmembrane region" description="Helical" evidence="1">
    <location>
        <begin position="50"/>
        <end position="70"/>
    </location>
</feature>
<organism evidence="2 3">
    <name type="scientific">Clunio marinus</name>
    <dbReference type="NCBI Taxonomy" id="568069"/>
    <lineage>
        <taxon>Eukaryota</taxon>
        <taxon>Metazoa</taxon>
        <taxon>Ecdysozoa</taxon>
        <taxon>Arthropoda</taxon>
        <taxon>Hexapoda</taxon>
        <taxon>Insecta</taxon>
        <taxon>Pterygota</taxon>
        <taxon>Neoptera</taxon>
        <taxon>Endopterygota</taxon>
        <taxon>Diptera</taxon>
        <taxon>Nematocera</taxon>
        <taxon>Chironomoidea</taxon>
        <taxon>Chironomidae</taxon>
        <taxon>Clunio</taxon>
    </lineage>
</organism>
<accession>A0A1J1J566</accession>
<evidence type="ECO:0000256" key="1">
    <source>
        <dbReference type="SAM" id="Phobius"/>
    </source>
</evidence>
<dbReference type="EMBL" id="CVRI01000068">
    <property type="protein sequence ID" value="CRL06948.1"/>
    <property type="molecule type" value="Genomic_DNA"/>
</dbReference>
<keyword evidence="1" id="KW-0812">Transmembrane</keyword>
<protein>
    <submittedName>
        <fullName evidence="2">CLUMA_CG019955, isoform A</fullName>
    </submittedName>
</protein>
<dbReference type="Proteomes" id="UP000183832">
    <property type="component" value="Unassembled WGS sequence"/>
</dbReference>
<keyword evidence="1" id="KW-1133">Transmembrane helix</keyword>
<reference evidence="2 3" key="1">
    <citation type="submission" date="2015-04" db="EMBL/GenBank/DDBJ databases">
        <authorList>
            <person name="Syromyatnikov M.Y."/>
            <person name="Popov V.N."/>
        </authorList>
    </citation>
    <scope>NUCLEOTIDE SEQUENCE [LARGE SCALE GENOMIC DNA]</scope>
</reference>
<evidence type="ECO:0000313" key="3">
    <source>
        <dbReference type="Proteomes" id="UP000183832"/>
    </source>
</evidence>
<evidence type="ECO:0000313" key="2">
    <source>
        <dbReference type="EMBL" id="CRL06948.1"/>
    </source>
</evidence>
<keyword evidence="3" id="KW-1185">Reference proteome</keyword>
<proteinExistence type="predicted"/>
<sequence length="82" mass="9675">MDLQTHLTLQPFFKKHLSLLTLFPVEHGEEIHVQVALFFRRSSQHFFNGMIFPFSFTPSFFMLTIVYGAILRIDFQQAQNII</sequence>